<feature type="compositionally biased region" description="Basic and acidic residues" evidence="1">
    <location>
        <begin position="18"/>
        <end position="30"/>
    </location>
</feature>
<sequence>MASGERRGAEQSVAEAGDAYRETPLDKKLESYNNPHSSSMECGGDGMGEALRREDNTGMRECPVAPDWDALVETFVTMSKDEDTQINT</sequence>
<feature type="region of interest" description="Disordered" evidence="1">
    <location>
        <begin position="1"/>
        <end position="51"/>
    </location>
</feature>
<organism evidence="2 3">
    <name type="scientific">Pleurodeles waltl</name>
    <name type="common">Iberian ribbed newt</name>
    <dbReference type="NCBI Taxonomy" id="8319"/>
    <lineage>
        <taxon>Eukaryota</taxon>
        <taxon>Metazoa</taxon>
        <taxon>Chordata</taxon>
        <taxon>Craniata</taxon>
        <taxon>Vertebrata</taxon>
        <taxon>Euteleostomi</taxon>
        <taxon>Amphibia</taxon>
        <taxon>Batrachia</taxon>
        <taxon>Caudata</taxon>
        <taxon>Salamandroidea</taxon>
        <taxon>Salamandridae</taxon>
        <taxon>Pleurodelinae</taxon>
        <taxon>Pleurodeles</taxon>
    </lineage>
</organism>
<proteinExistence type="predicted"/>
<dbReference type="EMBL" id="JANPWB010000003">
    <property type="protein sequence ID" value="KAJ1202741.1"/>
    <property type="molecule type" value="Genomic_DNA"/>
</dbReference>
<dbReference type="AlphaFoldDB" id="A0AAV7VQ26"/>
<keyword evidence="3" id="KW-1185">Reference proteome</keyword>
<evidence type="ECO:0000256" key="1">
    <source>
        <dbReference type="SAM" id="MobiDB-lite"/>
    </source>
</evidence>
<protein>
    <submittedName>
        <fullName evidence="2">Uncharacterized protein</fullName>
    </submittedName>
</protein>
<evidence type="ECO:0000313" key="3">
    <source>
        <dbReference type="Proteomes" id="UP001066276"/>
    </source>
</evidence>
<evidence type="ECO:0000313" key="2">
    <source>
        <dbReference type="EMBL" id="KAJ1202741.1"/>
    </source>
</evidence>
<reference evidence="2" key="1">
    <citation type="journal article" date="2022" name="bioRxiv">
        <title>Sequencing and chromosome-scale assembly of the giantPleurodeles waltlgenome.</title>
        <authorList>
            <person name="Brown T."/>
            <person name="Elewa A."/>
            <person name="Iarovenko S."/>
            <person name="Subramanian E."/>
            <person name="Araus A.J."/>
            <person name="Petzold A."/>
            <person name="Susuki M."/>
            <person name="Suzuki K.-i.T."/>
            <person name="Hayashi T."/>
            <person name="Toyoda A."/>
            <person name="Oliveira C."/>
            <person name="Osipova E."/>
            <person name="Leigh N.D."/>
            <person name="Simon A."/>
            <person name="Yun M.H."/>
        </authorList>
    </citation>
    <scope>NUCLEOTIDE SEQUENCE</scope>
    <source>
        <strain evidence="2">20211129_DDA</strain>
        <tissue evidence="2">Liver</tissue>
    </source>
</reference>
<gene>
    <name evidence="2" type="ORF">NDU88_006538</name>
</gene>
<accession>A0AAV7VQ26</accession>
<name>A0AAV7VQ26_PLEWA</name>
<feature type="compositionally biased region" description="Polar residues" evidence="1">
    <location>
        <begin position="31"/>
        <end position="40"/>
    </location>
</feature>
<comment type="caution">
    <text evidence="2">The sequence shown here is derived from an EMBL/GenBank/DDBJ whole genome shotgun (WGS) entry which is preliminary data.</text>
</comment>
<dbReference type="Proteomes" id="UP001066276">
    <property type="component" value="Chromosome 2_1"/>
</dbReference>